<dbReference type="STRING" id="1123269.NX02_29210"/>
<proteinExistence type="predicted"/>
<protein>
    <submittedName>
        <fullName evidence="1">Uncharacterized protein</fullName>
    </submittedName>
</protein>
<accession>W0ANU9</accession>
<keyword evidence="2" id="KW-1185">Reference proteome</keyword>
<gene>
    <name evidence="1" type="ORF">NX02_29210</name>
</gene>
<dbReference type="AlphaFoldDB" id="W0ANU9"/>
<reference evidence="1 2" key="1">
    <citation type="submission" date="2013-07" db="EMBL/GenBank/DDBJ databases">
        <title>Completed genome of Sphingomonas sanxanigenens NX02.</title>
        <authorList>
            <person name="Ma T."/>
            <person name="Huang H."/>
            <person name="Wu M."/>
            <person name="Li X."/>
            <person name="Li G."/>
        </authorList>
    </citation>
    <scope>NUCLEOTIDE SEQUENCE [LARGE SCALE GENOMIC DNA]</scope>
    <source>
        <strain evidence="1 2">NX02</strain>
    </source>
</reference>
<dbReference type="EMBL" id="CP006644">
    <property type="protein sequence ID" value="AHE57410.1"/>
    <property type="molecule type" value="Genomic_DNA"/>
</dbReference>
<organism evidence="1 2">
    <name type="scientific">Sphingomonas sanxanigenens DSM 19645 = NX02</name>
    <dbReference type="NCBI Taxonomy" id="1123269"/>
    <lineage>
        <taxon>Bacteria</taxon>
        <taxon>Pseudomonadati</taxon>
        <taxon>Pseudomonadota</taxon>
        <taxon>Alphaproteobacteria</taxon>
        <taxon>Sphingomonadales</taxon>
        <taxon>Sphingomonadaceae</taxon>
        <taxon>Sphingomonas</taxon>
    </lineage>
</organism>
<sequence length="206" mass="22342">MAIDTINKGAPRIRAYDNLAAATHRISPANHLQWNATIAAIDAARSACNSAKTDEVATAYSEAECAAEDALLAIPAETPEQMIQKLLTGLMTCEGDEGVRRGLDTRALHREARGWIDGKTAAVDNAGADADEDAEFKRRFHTDMITQQGNLKAALRTIHAVLWAAFEHDQTDRGSLILEGAIDLCAYAIAQDDLKNADRETSRPRS</sequence>
<name>W0ANU9_9SPHN</name>
<dbReference type="RefSeq" id="WP_025295498.1">
    <property type="nucleotide sequence ID" value="NZ_CP006644.1"/>
</dbReference>
<dbReference type="KEGG" id="ssan:NX02_29210"/>
<dbReference type="PATRIC" id="fig|1123269.5.peg.5728"/>
<dbReference type="HOGENOM" id="CLU_1383401_0_0_5"/>
<evidence type="ECO:0000313" key="1">
    <source>
        <dbReference type="EMBL" id="AHE57410.1"/>
    </source>
</evidence>
<dbReference type="Proteomes" id="UP000018851">
    <property type="component" value="Chromosome"/>
</dbReference>
<evidence type="ECO:0000313" key="2">
    <source>
        <dbReference type="Proteomes" id="UP000018851"/>
    </source>
</evidence>